<evidence type="ECO:0000259" key="8">
    <source>
        <dbReference type="PROSITE" id="PS50011"/>
    </source>
</evidence>
<dbReference type="PROSITE" id="PS00107">
    <property type="entry name" value="PROTEIN_KINASE_ATP"/>
    <property type="match status" value="1"/>
</dbReference>
<dbReference type="PROSITE" id="PS00108">
    <property type="entry name" value="PROTEIN_KINASE_ST"/>
    <property type="match status" value="1"/>
</dbReference>
<dbReference type="InterPro" id="IPR017441">
    <property type="entry name" value="Protein_kinase_ATP_BS"/>
</dbReference>
<dbReference type="PANTHER" id="PTHR43289:SF6">
    <property type="entry name" value="SERINE_THREONINE-PROTEIN KINASE NEKL-3"/>
    <property type="match status" value="1"/>
</dbReference>
<dbReference type="Pfam" id="PF00069">
    <property type="entry name" value="Pkinase"/>
    <property type="match status" value="1"/>
</dbReference>
<dbReference type="Gene3D" id="2.60.120.10">
    <property type="entry name" value="Jelly Rolls"/>
    <property type="match status" value="1"/>
</dbReference>
<dbReference type="EMBL" id="CP027669">
    <property type="protein sequence ID" value="AVO42454.1"/>
    <property type="molecule type" value="Genomic_DNA"/>
</dbReference>
<keyword evidence="1" id="KW-0140">cGMP</keyword>
<dbReference type="InterPro" id="IPR000719">
    <property type="entry name" value="Prot_kinase_dom"/>
</dbReference>
<evidence type="ECO:0000313" key="10">
    <source>
        <dbReference type="EMBL" id="AVO42454.1"/>
    </source>
</evidence>
<dbReference type="Gene3D" id="1.10.510.10">
    <property type="entry name" value="Transferase(Phosphotransferase) domain 1"/>
    <property type="match status" value="1"/>
</dbReference>
<name>A0A2S0N2S6_9BURK</name>
<dbReference type="InterPro" id="IPR011009">
    <property type="entry name" value="Kinase-like_dom_sf"/>
</dbReference>
<dbReference type="GO" id="GO:0005524">
    <property type="term" value="F:ATP binding"/>
    <property type="evidence" value="ECO:0007669"/>
    <property type="project" value="UniProtKB-UniRule"/>
</dbReference>
<dbReference type="PROSITE" id="PS50042">
    <property type="entry name" value="CNMP_BINDING_3"/>
    <property type="match status" value="1"/>
</dbReference>
<dbReference type="SMART" id="SM00220">
    <property type="entry name" value="S_TKc"/>
    <property type="match status" value="1"/>
</dbReference>
<feature type="binding site" evidence="7">
    <location>
        <position position="41"/>
    </location>
    <ligand>
        <name>ATP</name>
        <dbReference type="ChEBI" id="CHEBI:30616"/>
    </ligand>
</feature>
<evidence type="ECO:0000313" key="11">
    <source>
        <dbReference type="Proteomes" id="UP000239326"/>
    </source>
</evidence>
<keyword evidence="11" id="KW-1185">Reference proteome</keyword>
<gene>
    <name evidence="10" type="ORF">C6571_15190</name>
</gene>
<dbReference type="SUPFAM" id="SSF56112">
    <property type="entry name" value="Protein kinase-like (PK-like)"/>
    <property type="match status" value="1"/>
</dbReference>
<dbReference type="GO" id="GO:0030553">
    <property type="term" value="F:cGMP binding"/>
    <property type="evidence" value="ECO:0007669"/>
    <property type="project" value="UniProtKB-KW"/>
</dbReference>
<dbReference type="CDD" id="cd00038">
    <property type="entry name" value="CAP_ED"/>
    <property type="match status" value="1"/>
</dbReference>
<dbReference type="KEGG" id="simp:C6571_15190"/>
<protein>
    <submittedName>
        <fullName evidence="10">Cyclic nucleotide-binding protein</fullName>
    </submittedName>
</protein>
<evidence type="ECO:0000256" key="4">
    <source>
        <dbReference type="ARBA" id="ARBA00022777"/>
    </source>
</evidence>
<dbReference type="SMART" id="SM00100">
    <property type="entry name" value="cNMP"/>
    <property type="match status" value="1"/>
</dbReference>
<dbReference type="AlphaFoldDB" id="A0A2S0N2S6"/>
<evidence type="ECO:0000256" key="1">
    <source>
        <dbReference type="ARBA" id="ARBA00022535"/>
    </source>
</evidence>
<proteinExistence type="predicted"/>
<dbReference type="InterPro" id="IPR014710">
    <property type="entry name" value="RmlC-like_jellyroll"/>
</dbReference>
<dbReference type="GO" id="GO:0004674">
    <property type="term" value="F:protein serine/threonine kinase activity"/>
    <property type="evidence" value="ECO:0007669"/>
    <property type="project" value="TreeGrafter"/>
</dbReference>
<accession>A0A2S0N2S6</accession>
<feature type="domain" description="Cyclic nucleotide-binding" evidence="9">
    <location>
        <begin position="299"/>
        <end position="396"/>
    </location>
</feature>
<sequence>MADLVPATIGKYRIERELGRGASGVVYLGLDGLRGRKVAVKQMHAHLLAEPAQAARHRRQLQSEAALAARLRHPNIVRLLDADESATPPYLVFEYLSGRPLSDHASADNLLPVAQVLDIAFKCGHALEYAERQGLVHRDIKPANLLLADDGEVKLVDFGAALSTQSEATQLAGLVGSPSYMSPEQVREETLTHHSDMFSLGVVVYELLTGRRPFDGETDFATLYRISHDAAAAPSLLRASLPAEVDAFVLRALAKAPQDRFAHWSDWADALLALSRSLPRQKSQDTETERFARLRALPFFADFHDVALWELMRLGNWRRVPRGTVLMREGTPGDSFCILIEGEVNITRQGWQLCTLDAGVSFGEMTFLRPDAPIRTATAVSGSEVLVLKVRNPALRGASDTLQSCFDKAFIKLLVGRLVATNEQVAEWDLVAAPPENS</sequence>
<dbReference type="OrthoDB" id="9791419at2"/>
<feature type="domain" description="Protein kinase" evidence="8">
    <location>
        <begin position="12"/>
        <end position="272"/>
    </location>
</feature>
<evidence type="ECO:0000259" key="9">
    <source>
        <dbReference type="PROSITE" id="PS50042"/>
    </source>
</evidence>
<evidence type="ECO:0000256" key="6">
    <source>
        <dbReference type="ARBA" id="ARBA00022992"/>
    </source>
</evidence>
<evidence type="ECO:0000256" key="2">
    <source>
        <dbReference type="ARBA" id="ARBA00022679"/>
    </source>
</evidence>
<evidence type="ECO:0000256" key="7">
    <source>
        <dbReference type="PROSITE-ProRule" id="PRU10141"/>
    </source>
</evidence>
<keyword evidence="4" id="KW-0418">Kinase</keyword>
<keyword evidence="2" id="KW-0808">Transferase</keyword>
<dbReference type="SUPFAM" id="SSF51206">
    <property type="entry name" value="cAMP-binding domain-like"/>
    <property type="match status" value="1"/>
</dbReference>
<dbReference type="Proteomes" id="UP000239326">
    <property type="component" value="Chromosome"/>
</dbReference>
<dbReference type="InterPro" id="IPR018490">
    <property type="entry name" value="cNMP-bd_dom_sf"/>
</dbReference>
<dbReference type="CDD" id="cd14014">
    <property type="entry name" value="STKc_PknB_like"/>
    <property type="match status" value="1"/>
</dbReference>
<dbReference type="PANTHER" id="PTHR43289">
    <property type="entry name" value="MITOGEN-ACTIVATED PROTEIN KINASE KINASE KINASE 20-RELATED"/>
    <property type="match status" value="1"/>
</dbReference>
<evidence type="ECO:0000256" key="5">
    <source>
        <dbReference type="ARBA" id="ARBA00022840"/>
    </source>
</evidence>
<keyword evidence="3 7" id="KW-0547">Nucleotide-binding</keyword>
<dbReference type="Pfam" id="PF00027">
    <property type="entry name" value="cNMP_binding"/>
    <property type="match status" value="1"/>
</dbReference>
<dbReference type="InterPro" id="IPR000595">
    <property type="entry name" value="cNMP-bd_dom"/>
</dbReference>
<evidence type="ECO:0000256" key="3">
    <source>
        <dbReference type="ARBA" id="ARBA00022741"/>
    </source>
</evidence>
<dbReference type="PROSITE" id="PS50011">
    <property type="entry name" value="PROTEIN_KINASE_DOM"/>
    <property type="match status" value="1"/>
</dbReference>
<reference evidence="10 11" key="1">
    <citation type="submission" date="2018-03" db="EMBL/GenBank/DDBJ databases">
        <title>Genome sequencing of Simplicispira sp.</title>
        <authorList>
            <person name="Kim S.-J."/>
            <person name="Heo J."/>
            <person name="Kwon S.-W."/>
        </authorList>
    </citation>
    <scope>NUCLEOTIDE SEQUENCE [LARGE SCALE GENOMIC DNA]</scope>
    <source>
        <strain evidence="10 11">SC1-8</strain>
    </source>
</reference>
<dbReference type="RefSeq" id="WP_106447431.1">
    <property type="nucleotide sequence ID" value="NZ_CP027669.1"/>
</dbReference>
<organism evidence="10 11">
    <name type="scientific">Simplicispira suum</name>
    <dbReference type="NCBI Taxonomy" id="2109915"/>
    <lineage>
        <taxon>Bacteria</taxon>
        <taxon>Pseudomonadati</taxon>
        <taxon>Pseudomonadota</taxon>
        <taxon>Betaproteobacteria</taxon>
        <taxon>Burkholderiales</taxon>
        <taxon>Comamonadaceae</taxon>
        <taxon>Simplicispira</taxon>
    </lineage>
</organism>
<dbReference type="InterPro" id="IPR008271">
    <property type="entry name" value="Ser/Thr_kinase_AS"/>
</dbReference>
<keyword evidence="6" id="KW-0142">cGMP-binding</keyword>
<keyword evidence="5 7" id="KW-0067">ATP-binding</keyword>